<dbReference type="HAMAP" id="MF_02215">
    <property type="entry name" value="UbiJ"/>
    <property type="match status" value="1"/>
</dbReference>
<evidence type="ECO:0000313" key="3">
    <source>
        <dbReference type="Proteomes" id="UP000320431"/>
    </source>
</evidence>
<dbReference type="GO" id="GO:0005737">
    <property type="term" value="C:cytoplasm"/>
    <property type="evidence" value="ECO:0007669"/>
    <property type="project" value="UniProtKB-SubCell"/>
</dbReference>
<organism evidence="2 3">
    <name type="scientific">Marilutibacter maris</name>
    <dbReference type="NCBI Taxonomy" id="1605891"/>
    <lineage>
        <taxon>Bacteria</taxon>
        <taxon>Pseudomonadati</taxon>
        <taxon>Pseudomonadota</taxon>
        <taxon>Gammaproteobacteria</taxon>
        <taxon>Lysobacterales</taxon>
        <taxon>Lysobacteraceae</taxon>
        <taxon>Marilutibacter</taxon>
    </lineage>
</organism>
<dbReference type="Pfam" id="PF02036">
    <property type="entry name" value="SCP2"/>
    <property type="match status" value="1"/>
</dbReference>
<dbReference type="GO" id="GO:0006744">
    <property type="term" value="P:ubiquinone biosynthetic process"/>
    <property type="evidence" value="ECO:0007669"/>
    <property type="project" value="UniProtKB-UniRule"/>
</dbReference>
<dbReference type="UniPathway" id="UPA00232"/>
<dbReference type="InterPro" id="IPR003033">
    <property type="entry name" value="SCP2_sterol-bd_dom"/>
</dbReference>
<keyword evidence="1" id="KW-0963">Cytoplasm</keyword>
<comment type="function">
    <text evidence="1">Required for ubiquinone (coenzyme Q) biosynthesis. Binds hydrophobic ubiquinone biosynthetic intermediates via its SCP2 domain and is essential for the stability of the Ubi complex. May constitute a docking platform where Ubi enzymes assemble and access their SCP2-bound polyprenyl substrates.</text>
</comment>
<comment type="subcellular location">
    <subcellularLocation>
        <location evidence="1">Cytoplasm</location>
    </subcellularLocation>
</comment>
<dbReference type="RefSeq" id="WP_111265212.1">
    <property type="nucleotide sequence ID" value="NZ_CP029843.1"/>
</dbReference>
<dbReference type="PANTHER" id="PTHR38693">
    <property type="entry name" value="UBIQUINONE BIOSYNTHESIS PROTEIN UBIJ"/>
    <property type="match status" value="1"/>
</dbReference>
<name>A0A507ZXQ1_9GAMM</name>
<dbReference type="EMBL" id="VICD02000305">
    <property type="protein sequence ID" value="KAB8165375.1"/>
    <property type="molecule type" value="Genomic_DNA"/>
</dbReference>
<accession>A0A507ZXQ1</accession>
<protein>
    <recommendedName>
        <fullName evidence="1">Ubiquinone biosynthesis accessory factor UbiJ</fullName>
    </recommendedName>
</protein>
<dbReference type="Proteomes" id="UP000320431">
    <property type="component" value="Unassembled WGS sequence"/>
</dbReference>
<comment type="pathway">
    <text evidence="1">Cofactor biosynthesis; ubiquinone biosynthesis.</text>
</comment>
<comment type="similarity">
    <text evidence="1">Belongs to the UbiJ family.</text>
</comment>
<dbReference type="PANTHER" id="PTHR38693:SF1">
    <property type="entry name" value="UBIQUINONE BIOSYNTHESIS ACCESSORY FACTOR UBIJ"/>
    <property type="match status" value="1"/>
</dbReference>
<evidence type="ECO:0000256" key="1">
    <source>
        <dbReference type="HAMAP-Rule" id="MF_02215"/>
    </source>
</evidence>
<proteinExistence type="inferred from homology"/>
<gene>
    <name evidence="1" type="primary">ubiJ</name>
    <name evidence="2" type="ORF">FKV24_017200</name>
</gene>
<evidence type="ECO:0000313" key="2">
    <source>
        <dbReference type="EMBL" id="KAB8165375.1"/>
    </source>
</evidence>
<comment type="caution">
    <text evidence="2">The sequence shown here is derived from an EMBL/GenBank/DDBJ whole genome shotgun (WGS) entry which is preliminary data.</text>
</comment>
<dbReference type="InterPro" id="IPR038989">
    <property type="entry name" value="UbiJ"/>
</dbReference>
<dbReference type="AlphaFoldDB" id="A0A507ZXQ1"/>
<reference evidence="2 3" key="1">
    <citation type="submission" date="2019-10" db="EMBL/GenBank/DDBJ databases">
        <title>Lysobacter alkalisoli sp. nov., isolated from saline-alkaline soil.</title>
        <authorList>
            <person name="Sun J.-Q."/>
        </authorList>
    </citation>
    <scope>NUCLEOTIDE SEQUENCE [LARGE SCALE GENOMIC DNA]</scope>
    <source>
        <strain evidence="2 3">KCTC 42381</strain>
    </source>
</reference>
<dbReference type="OrthoDB" id="5965909at2"/>
<keyword evidence="1" id="KW-0831">Ubiquinone biosynthesis</keyword>
<sequence length="225" mass="24026">MNSPRSPLDRLKPVAGRVLEAALNRALALDPETRDALRALDGRRVSMHLSAPPLALQVRVAGERLEVGPAADAADLSVRTTLSGLVSQLPFLRNDDAPPVGQLRMEGDADLARRLQRLAERFDPDWQQPFVAVFGEVVGVQIASALAAGLRHARGAGAAFAANAAEFLTEESRDVVGRDELNAFHDDVDTVRDDVERLAARVARLRAASKPAVPADRAAAQGPAQ</sequence>